<reference evidence="1 2" key="1">
    <citation type="journal article" date="2015" name="Genome Announc.">
        <title>Expanding the biotechnology potential of lactobacilli through comparative genomics of 213 strains and associated genera.</title>
        <authorList>
            <person name="Sun Z."/>
            <person name="Harris H.M."/>
            <person name="McCann A."/>
            <person name="Guo C."/>
            <person name="Argimon S."/>
            <person name="Zhang W."/>
            <person name="Yang X."/>
            <person name="Jeffery I.B."/>
            <person name="Cooney J.C."/>
            <person name="Kagawa T.F."/>
            <person name="Liu W."/>
            <person name="Song Y."/>
            <person name="Salvetti E."/>
            <person name="Wrobel A."/>
            <person name="Rasinkangas P."/>
            <person name="Parkhill J."/>
            <person name="Rea M.C."/>
            <person name="O'Sullivan O."/>
            <person name="Ritari J."/>
            <person name="Douillard F.P."/>
            <person name="Paul Ross R."/>
            <person name="Yang R."/>
            <person name="Briner A.E."/>
            <person name="Felis G.E."/>
            <person name="de Vos W.M."/>
            <person name="Barrangou R."/>
            <person name="Klaenhammer T.R."/>
            <person name="Caufield P.W."/>
            <person name="Cui Y."/>
            <person name="Zhang H."/>
            <person name="O'Toole P.W."/>
        </authorList>
    </citation>
    <scope>NUCLEOTIDE SEQUENCE [LARGE SCALE GENOMIC DNA]</scope>
    <source>
        <strain evidence="1 2">DSM 18527</strain>
    </source>
</reference>
<sequence length="428" mass="48531">MSKKLVIISLDALGSDDLSTAHLKLLPNLRHLIQTGTHIQEIDPILPTLTYPSHTTIITGNYPNKHGIVNNVKIQSNRQSPDWFWYRKAVKSQPLYDIAKAHHLTTAAFLWPVTARSSIDYNIAEIFSNRIWNNQVMVSLWASSPLFVARLNAKYGKLRRGIRQPYLDAFISACAVDTLKRKKPDLTLIHLVDMDAHRHRYGVRSDQAYQALQRLDQHVGAIVQATKDAHTYHDTTFAILGDHYQIDVDHMIRLNTLFKEQGWLHLTNKQTIAKDWQVFANSCDGTTYIYTRPDFKDSAQLNDLLATLPAVARIYPPEELIQDGADPAAAFMCEAKRGYYFINDATGPVVEAVNPDEIGQPDRYRGVHGYSPFQKDYKTTLLFNGPEIKRNHKIANARLIDEAPTFAKILGLSMPQDIDGQTLTDIFK</sequence>
<dbReference type="InterPro" id="IPR017850">
    <property type="entry name" value="Alkaline_phosphatase_core_sf"/>
</dbReference>
<gene>
    <name evidence="1" type="ORF">FC83_GL002389</name>
</gene>
<dbReference type="InterPro" id="IPR002591">
    <property type="entry name" value="Phosphodiest/P_Trfase"/>
</dbReference>
<name>A0A0R1Y3Y9_9LACO</name>
<comment type="caution">
    <text evidence="1">The sequence shown here is derived from an EMBL/GenBank/DDBJ whole genome shotgun (WGS) entry which is preliminary data.</text>
</comment>
<evidence type="ECO:0000313" key="1">
    <source>
        <dbReference type="EMBL" id="KRM36517.1"/>
    </source>
</evidence>
<dbReference type="Gene3D" id="3.40.720.10">
    <property type="entry name" value="Alkaline Phosphatase, subunit A"/>
    <property type="match status" value="1"/>
</dbReference>
<organism evidence="1 2">
    <name type="scientific">Agrilactobacillus composti DSM 18527 = JCM 14202</name>
    <dbReference type="NCBI Taxonomy" id="1423734"/>
    <lineage>
        <taxon>Bacteria</taxon>
        <taxon>Bacillati</taxon>
        <taxon>Bacillota</taxon>
        <taxon>Bacilli</taxon>
        <taxon>Lactobacillales</taxon>
        <taxon>Lactobacillaceae</taxon>
        <taxon>Agrilactobacillus</taxon>
    </lineage>
</organism>
<dbReference type="eggNOG" id="COG1524">
    <property type="taxonomic scope" value="Bacteria"/>
</dbReference>
<dbReference type="RefSeq" id="WP_057002252.1">
    <property type="nucleotide sequence ID" value="NZ_AZGA01000002.1"/>
</dbReference>
<dbReference type="PANTHER" id="PTHR10151:SF120">
    <property type="entry name" value="BIS(5'-ADENOSYL)-TRIPHOSPHATASE"/>
    <property type="match status" value="1"/>
</dbReference>
<dbReference type="GO" id="GO:0016787">
    <property type="term" value="F:hydrolase activity"/>
    <property type="evidence" value="ECO:0007669"/>
    <property type="project" value="UniProtKB-ARBA"/>
</dbReference>
<keyword evidence="2" id="KW-1185">Reference proteome</keyword>
<dbReference type="EMBL" id="AZGA01000002">
    <property type="protein sequence ID" value="KRM36517.1"/>
    <property type="molecule type" value="Genomic_DNA"/>
</dbReference>
<evidence type="ECO:0000313" key="2">
    <source>
        <dbReference type="Proteomes" id="UP000051236"/>
    </source>
</evidence>
<dbReference type="STRING" id="1423734.FC83_GL002389"/>
<protein>
    <submittedName>
        <fullName evidence="1">Putative nucleotide pyrophosphatase (Putative)</fullName>
    </submittedName>
</protein>
<dbReference type="Pfam" id="PF01663">
    <property type="entry name" value="Phosphodiest"/>
    <property type="match status" value="1"/>
</dbReference>
<dbReference type="CDD" id="cd16018">
    <property type="entry name" value="Enpp"/>
    <property type="match status" value="1"/>
</dbReference>
<dbReference type="AlphaFoldDB" id="A0A0R1Y3Y9"/>
<dbReference type="Proteomes" id="UP000051236">
    <property type="component" value="Unassembled WGS sequence"/>
</dbReference>
<proteinExistence type="predicted"/>
<dbReference type="SUPFAM" id="SSF53649">
    <property type="entry name" value="Alkaline phosphatase-like"/>
    <property type="match status" value="1"/>
</dbReference>
<dbReference type="PATRIC" id="fig|1423734.3.peg.2423"/>
<dbReference type="PANTHER" id="PTHR10151">
    <property type="entry name" value="ECTONUCLEOTIDE PYROPHOSPHATASE/PHOSPHODIESTERASE"/>
    <property type="match status" value="1"/>
</dbReference>
<accession>A0A0R1Y3Y9</accession>